<dbReference type="Gene3D" id="3.40.710.10">
    <property type="entry name" value="DD-peptidase/beta-lactamase superfamily"/>
    <property type="match status" value="1"/>
</dbReference>
<dbReference type="Proteomes" id="UP000254968">
    <property type="component" value="Unassembled WGS sequence"/>
</dbReference>
<feature type="signal peptide" evidence="1">
    <location>
        <begin position="1"/>
        <end position="20"/>
    </location>
</feature>
<dbReference type="Pfam" id="PF00144">
    <property type="entry name" value="Beta-lactamase"/>
    <property type="match status" value="1"/>
</dbReference>
<dbReference type="InterPro" id="IPR001466">
    <property type="entry name" value="Beta-lactam-related"/>
</dbReference>
<organism evidence="3 4">
    <name type="scientific">Legionella beliardensis</name>
    <dbReference type="NCBI Taxonomy" id="91822"/>
    <lineage>
        <taxon>Bacteria</taxon>
        <taxon>Pseudomonadati</taxon>
        <taxon>Pseudomonadota</taxon>
        <taxon>Gammaproteobacteria</taxon>
        <taxon>Legionellales</taxon>
        <taxon>Legionellaceae</taxon>
        <taxon>Legionella</taxon>
    </lineage>
</organism>
<protein>
    <submittedName>
        <fullName evidence="3">(Serine-type) D-alanyl-D-alanine carboxypeptidase</fullName>
        <ecNumber evidence="3">3.4.16.4</ecNumber>
    </submittedName>
</protein>
<dbReference type="PANTHER" id="PTHR46825:SF12">
    <property type="entry name" value="PENICILLIN-BINDING PROTEIN 4"/>
    <property type="match status" value="1"/>
</dbReference>
<name>A0A378JSL2_9GAMM</name>
<dbReference type="SUPFAM" id="SSF56601">
    <property type="entry name" value="beta-lactamase/transpeptidase-like"/>
    <property type="match status" value="1"/>
</dbReference>
<dbReference type="GO" id="GO:0009002">
    <property type="term" value="F:serine-type D-Ala-D-Ala carboxypeptidase activity"/>
    <property type="evidence" value="ECO:0007669"/>
    <property type="project" value="UniProtKB-EC"/>
</dbReference>
<keyword evidence="3" id="KW-0121">Carboxypeptidase</keyword>
<dbReference type="InterPro" id="IPR050491">
    <property type="entry name" value="AmpC-like"/>
</dbReference>
<dbReference type="AlphaFoldDB" id="A0A378JSL2"/>
<evidence type="ECO:0000313" key="4">
    <source>
        <dbReference type="Proteomes" id="UP000254968"/>
    </source>
</evidence>
<dbReference type="RefSeq" id="WP_115304194.1">
    <property type="nucleotide sequence ID" value="NZ_CAAAHO010000009.1"/>
</dbReference>
<gene>
    <name evidence="3" type="ORF">NCTC13315_02949</name>
</gene>
<dbReference type="InterPro" id="IPR012338">
    <property type="entry name" value="Beta-lactam/transpept-like"/>
</dbReference>
<dbReference type="EC" id="3.4.16.4" evidence="3"/>
<feature type="domain" description="Beta-lactamase-related" evidence="2">
    <location>
        <begin position="31"/>
        <end position="348"/>
    </location>
</feature>
<dbReference type="OrthoDB" id="9799367at2"/>
<dbReference type="EMBL" id="UGNV01000003">
    <property type="protein sequence ID" value="STX55578.1"/>
    <property type="molecule type" value="Genomic_DNA"/>
</dbReference>
<evidence type="ECO:0000256" key="1">
    <source>
        <dbReference type="SAM" id="SignalP"/>
    </source>
</evidence>
<keyword evidence="3" id="KW-0645">Protease</keyword>
<feature type="chain" id="PRO_5016928441" evidence="1">
    <location>
        <begin position="21"/>
        <end position="383"/>
    </location>
</feature>
<keyword evidence="4" id="KW-1185">Reference proteome</keyword>
<sequence length="383" mass="42570">MKKINIIFFYAAFLPFHVFASQLTQEKLQSLDKFVQQSMHKYHVPAVSLSLIENGKIVYTHAYSAQANIKVTPQTLFQSASVGKSVAAYGALLLVDKGKLKLDKNINNYLTSWKIPESPYTEKIPVTLRTILSMTSGLSVPGFIGQSVNSPLPTLGEILRGHPPAENPPVEVKFIPGSKYYYSGGSYEVLEQLIEDVTNLSFSNYMQNFVLNPLKMSHSRFIAILPKNLWTEAVSGYLKDEIMIKGRWNIIPALGAGGMWTTPTDLAMFTIEVIKSFHGEGKLSKELAQAMLTCQKNTDFGLGFVIDGCENTLNFRKEGHNIGFYNWLIAFPYTKQGLVIMTNSENGTPLIKDVVAEVSALLNWPTHYPIVDESQSIPATNCS</sequence>
<reference evidence="3 4" key="1">
    <citation type="submission" date="2018-06" db="EMBL/GenBank/DDBJ databases">
        <authorList>
            <consortium name="Pathogen Informatics"/>
            <person name="Doyle S."/>
        </authorList>
    </citation>
    <scope>NUCLEOTIDE SEQUENCE [LARGE SCALE GENOMIC DNA]</scope>
    <source>
        <strain evidence="3 4">NCTC13315</strain>
    </source>
</reference>
<keyword evidence="1" id="KW-0732">Signal</keyword>
<evidence type="ECO:0000259" key="2">
    <source>
        <dbReference type="Pfam" id="PF00144"/>
    </source>
</evidence>
<evidence type="ECO:0000313" key="3">
    <source>
        <dbReference type="EMBL" id="STX55578.1"/>
    </source>
</evidence>
<dbReference type="PANTHER" id="PTHR46825">
    <property type="entry name" value="D-ALANYL-D-ALANINE-CARBOXYPEPTIDASE/ENDOPEPTIDASE AMPH"/>
    <property type="match status" value="1"/>
</dbReference>
<proteinExistence type="predicted"/>
<keyword evidence="3" id="KW-0378">Hydrolase</keyword>
<accession>A0A378JSL2</accession>